<dbReference type="InterPro" id="IPR050191">
    <property type="entry name" value="ATP-dep_DNA_ligase"/>
</dbReference>
<evidence type="ECO:0000256" key="6">
    <source>
        <dbReference type="ARBA" id="ARBA00022741"/>
    </source>
</evidence>
<evidence type="ECO:0000259" key="14">
    <source>
        <dbReference type="PROSITE" id="PS50160"/>
    </source>
</evidence>
<dbReference type="Gene3D" id="2.40.50.140">
    <property type="entry name" value="Nucleic acid-binding proteins"/>
    <property type="match status" value="1"/>
</dbReference>
<keyword evidence="2 15" id="KW-0436">Ligase</keyword>
<sequence>MTPFADLLEKLAFTPGRNGKLTLLRRYFAATPDPDRGWALAALAGTLDLPHVTSSVIKGLMEERMDPVLFSLSRSYVGDLAETVSLLWPEPETYDPPSLDEVVTTLLAASRSDRPAVLARLLDRCGASARLALIKLCTGGMRVGVSTRMAQTALADDTHPVETIEKLWFALEPPYPELFTWLEGGPEPDVDLSLAYRPMMLAQPVEDRVPTLDPAAHAAEWKWDGIRVQAVATPQGRRLYTRTGEDISESFPDIIDAMDWYACLDGELLVVRDGEVAPFAHLQKRLGRKRVGKKTLSDYPAHVRAYDLLDHAGEDLRALPFTKRRARLEAFGSRERLDISPLIPFDTWAELEAQRDGAREAAMEGLMLKRLDTAYVAGRPVGMWWKWKRDPLEADCVLMYAQRGHGKRSSYYSDYTFGAWVETPNGRVLTPVGKAYSGFTDKELEELDRFVRNNFTERFGPVRAVKPALVLEIAFDAIQESTRHKSGVAMRFPRIKRIRWDKPIEEADTLDRLKAMIA</sequence>
<dbReference type="InterPro" id="IPR016059">
    <property type="entry name" value="DNA_ligase_ATP-dep_CS"/>
</dbReference>
<dbReference type="EMBL" id="CP064942">
    <property type="protein sequence ID" value="QPH52766.1"/>
    <property type="molecule type" value="Genomic_DNA"/>
</dbReference>
<keyword evidence="11" id="KW-0234">DNA repair</keyword>
<evidence type="ECO:0000256" key="11">
    <source>
        <dbReference type="ARBA" id="ARBA00023204"/>
    </source>
</evidence>
<dbReference type="Proteomes" id="UP000594800">
    <property type="component" value="Chromosome"/>
</dbReference>
<dbReference type="EC" id="6.5.1.1" evidence="1"/>
<keyword evidence="5" id="KW-0479">Metal-binding</keyword>
<dbReference type="Gene3D" id="3.30.470.30">
    <property type="entry name" value="DNA ligase/mRNA capping enzyme"/>
    <property type="match status" value="1"/>
</dbReference>
<dbReference type="GO" id="GO:0003910">
    <property type="term" value="F:DNA ligase (ATP) activity"/>
    <property type="evidence" value="ECO:0007669"/>
    <property type="project" value="UniProtKB-EC"/>
</dbReference>
<keyword evidence="12" id="KW-0131">Cell cycle</keyword>
<dbReference type="Gene3D" id="1.10.3260.10">
    <property type="entry name" value="DNA ligase, ATP-dependent, N-terminal domain"/>
    <property type="match status" value="1"/>
</dbReference>
<reference evidence="15 16" key="1">
    <citation type="submission" date="2020-11" db="EMBL/GenBank/DDBJ databases">
        <title>Description of Pontivivens ytuae sp. nov. isolated from deep sea sediment of Mariana Trench.</title>
        <authorList>
            <person name="Wang Z."/>
            <person name="Sun Q.-L."/>
            <person name="Xu X.-D."/>
            <person name="Tang Y.-Z."/>
            <person name="Zhang J."/>
        </authorList>
    </citation>
    <scope>NUCLEOTIDE SEQUENCE [LARGE SCALE GENOMIC DNA]</scope>
    <source>
        <strain evidence="15 16">MT2928</strain>
    </source>
</reference>
<dbReference type="GO" id="GO:0046872">
    <property type="term" value="F:metal ion binding"/>
    <property type="evidence" value="ECO:0007669"/>
    <property type="project" value="UniProtKB-KW"/>
</dbReference>
<evidence type="ECO:0000256" key="3">
    <source>
        <dbReference type="ARBA" id="ARBA00022618"/>
    </source>
</evidence>
<dbReference type="GO" id="GO:0006281">
    <property type="term" value="P:DNA repair"/>
    <property type="evidence" value="ECO:0007669"/>
    <property type="project" value="UniProtKB-KW"/>
</dbReference>
<evidence type="ECO:0000256" key="1">
    <source>
        <dbReference type="ARBA" id="ARBA00012727"/>
    </source>
</evidence>
<dbReference type="Pfam" id="PF04679">
    <property type="entry name" value="DNA_ligase_A_C"/>
    <property type="match status" value="1"/>
</dbReference>
<dbReference type="KEGG" id="poz:I0K15_13205"/>
<dbReference type="NCBIfam" id="TIGR04120">
    <property type="entry name" value="DNA_lig_bact"/>
    <property type="match status" value="1"/>
</dbReference>
<dbReference type="PROSITE" id="PS50160">
    <property type="entry name" value="DNA_LIGASE_A3"/>
    <property type="match status" value="1"/>
</dbReference>
<keyword evidence="4" id="KW-0235">DNA replication</keyword>
<evidence type="ECO:0000256" key="9">
    <source>
        <dbReference type="ARBA" id="ARBA00022842"/>
    </source>
</evidence>
<protein>
    <recommendedName>
        <fullName evidence="1">DNA ligase (ATP)</fullName>
        <ecNumber evidence="1">6.5.1.1</ecNumber>
    </recommendedName>
</protein>
<feature type="domain" description="ATP-dependent DNA ligase family profile" evidence="14">
    <location>
        <begin position="294"/>
        <end position="421"/>
    </location>
</feature>
<dbReference type="PANTHER" id="PTHR45674">
    <property type="entry name" value="DNA LIGASE 1/3 FAMILY MEMBER"/>
    <property type="match status" value="1"/>
</dbReference>
<dbReference type="GO" id="GO:0006260">
    <property type="term" value="P:DNA replication"/>
    <property type="evidence" value="ECO:0007669"/>
    <property type="project" value="UniProtKB-KW"/>
</dbReference>
<dbReference type="SUPFAM" id="SSF56091">
    <property type="entry name" value="DNA ligase/mRNA capping enzyme, catalytic domain"/>
    <property type="match status" value="1"/>
</dbReference>
<evidence type="ECO:0000256" key="10">
    <source>
        <dbReference type="ARBA" id="ARBA00023172"/>
    </source>
</evidence>
<keyword evidence="10" id="KW-0233">DNA recombination</keyword>
<dbReference type="InterPro" id="IPR012309">
    <property type="entry name" value="DNA_ligase_ATP-dep_C"/>
</dbReference>
<proteinExistence type="predicted"/>
<dbReference type="GO" id="GO:0006310">
    <property type="term" value="P:DNA recombination"/>
    <property type="evidence" value="ECO:0007669"/>
    <property type="project" value="UniProtKB-KW"/>
</dbReference>
<dbReference type="GO" id="GO:0003677">
    <property type="term" value="F:DNA binding"/>
    <property type="evidence" value="ECO:0007669"/>
    <property type="project" value="InterPro"/>
</dbReference>
<keyword evidence="7" id="KW-0227">DNA damage</keyword>
<dbReference type="AlphaFoldDB" id="A0A7S9LPL3"/>
<organism evidence="15 16">
    <name type="scientific">Pontivivens ytuae</name>
    <dbReference type="NCBI Taxonomy" id="2789856"/>
    <lineage>
        <taxon>Bacteria</taxon>
        <taxon>Pseudomonadati</taxon>
        <taxon>Pseudomonadota</taxon>
        <taxon>Alphaproteobacteria</taxon>
        <taxon>Rhodobacterales</taxon>
        <taxon>Paracoccaceae</taxon>
        <taxon>Pontivivens</taxon>
    </lineage>
</organism>
<dbReference type="InterPro" id="IPR012340">
    <property type="entry name" value="NA-bd_OB-fold"/>
</dbReference>
<comment type="catalytic activity">
    <reaction evidence="13">
        <text>ATP + (deoxyribonucleotide)n-3'-hydroxyl + 5'-phospho-(deoxyribonucleotide)m = (deoxyribonucleotide)n+m + AMP + diphosphate.</text>
        <dbReference type="EC" id="6.5.1.1"/>
    </reaction>
</comment>
<gene>
    <name evidence="15" type="ORF">I0K15_13205</name>
</gene>
<accession>A0A7S9LPL3</accession>
<name>A0A7S9LPL3_9RHOB</name>
<evidence type="ECO:0000256" key="13">
    <source>
        <dbReference type="ARBA" id="ARBA00034003"/>
    </source>
</evidence>
<dbReference type="PANTHER" id="PTHR45674:SF13">
    <property type="entry name" value="DNA LIGASE-RELATED"/>
    <property type="match status" value="1"/>
</dbReference>
<evidence type="ECO:0000256" key="5">
    <source>
        <dbReference type="ARBA" id="ARBA00022723"/>
    </source>
</evidence>
<dbReference type="SUPFAM" id="SSF50249">
    <property type="entry name" value="Nucleic acid-binding proteins"/>
    <property type="match status" value="1"/>
</dbReference>
<evidence type="ECO:0000256" key="2">
    <source>
        <dbReference type="ARBA" id="ARBA00022598"/>
    </source>
</evidence>
<evidence type="ECO:0000256" key="8">
    <source>
        <dbReference type="ARBA" id="ARBA00022840"/>
    </source>
</evidence>
<evidence type="ECO:0000313" key="15">
    <source>
        <dbReference type="EMBL" id="QPH52766.1"/>
    </source>
</evidence>
<dbReference type="PROSITE" id="PS00697">
    <property type="entry name" value="DNA_LIGASE_A1"/>
    <property type="match status" value="1"/>
</dbReference>
<dbReference type="NCBIfam" id="NF006701">
    <property type="entry name" value="PRK09247.1"/>
    <property type="match status" value="1"/>
</dbReference>
<evidence type="ECO:0000256" key="4">
    <source>
        <dbReference type="ARBA" id="ARBA00022705"/>
    </source>
</evidence>
<evidence type="ECO:0000313" key="16">
    <source>
        <dbReference type="Proteomes" id="UP000594800"/>
    </source>
</evidence>
<evidence type="ECO:0000256" key="12">
    <source>
        <dbReference type="ARBA" id="ARBA00023306"/>
    </source>
</evidence>
<dbReference type="InterPro" id="IPR036599">
    <property type="entry name" value="DNA_ligase_N_sf"/>
</dbReference>
<keyword evidence="9" id="KW-0460">Magnesium</keyword>
<dbReference type="RefSeq" id="WP_196101977.1">
    <property type="nucleotide sequence ID" value="NZ_CP064942.1"/>
</dbReference>
<dbReference type="CDD" id="cd07972">
    <property type="entry name" value="OBF_DNA_ligase_Arch_LigB"/>
    <property type="match status" value="1"/>
</dbReference>
<keyword evidence="6" id="KW-0547">Nucleotide-binding</keyword>
<keyword evidence="8" id="KW-0067">ATP-binding</keyword>
<keyword evidence="16" id="KW-1185">Reference proteome</keyword>
<evidence type="ECO:0000256" key="7">
    <source>
        <dbReference type="ARBA" id="ARBA00022763"/>
    </source>
</evidence>
<dbReference type="GO" id="GO:0051301">
    <property type="term" value="P:cell division"/>
    <property type="evidence" value="ECO:0007669"/>
    <property type="project" value="UniProtKB-KW"/>
</dbReference>
<dbReference type="Pfam" id="PF01068">
    <property type="entry name" value="DNA_ligase_A_M"/>
    <property type="match status" value="1"/>
</dbReference>
<dbReference type="GO" id="GO:0005524">
    <property type="term" value="F:ATP binding"/>
    <property type="evidence" value="ECO:0007669"/>
    <property type="project" value="UniProtKB-KW"/>
</dbReference>
<dbReference type="CDD" id="cd07897">
    <property type="entry name" value="Adenylation_DNA_ligase_Bac1"/>
    <property type="match status" value="1"/>
</dbReference>
<dbReference type="InterPro" id="IPR012310">
    <property type="entry name" value="DNA_ligase_ATP-dep_cent"/>
</dbReference>
<keyword evidence="3" id="KW-0132">Cell division</keyword>
<dbReference type="InterPro" id="IPR026333">
    <property type="entry name" value="ATP_dep_DNA_lig_pp_1105_fam"/>
</dbReference>